<sequence length="263" mass="29298">MVSLLQVLCDVWCGKRTRSRMCDGVACPKSGQEFETISCLRSGCPVLHLGFEKWENQVVLDESDKGNNAFLDKGAFIAPHIGVCGHYASLGKMGDILLEDTTFRGKPRTGITVASWVNLVGTSRGYHSIFSTARVMNIGQVMGGYHFEIDDGKVRWFHRNRLQNPVFSVFTDDIIKPDVWTHLIGSYNSTSGEAKVYVNGALHGTSQGYGPLDDVWGYKACLGSFDLGGRHLRGFVDDFYIFNYAIRPDQIKDMLRIKCPGRT</sequence>
<evidence type="ECO:0008006" key="3">
    <source>
        <dbReference type="Google" id="ProtNLM"/>
    </source>
</evidence>
<dbReference type="Proteomes" id="UP001163046">
    <property type="component" value="Unassembled WGS sequence"/>
</dbReference>
<dbReference type="SUPFAM" id="SSF49899">
    <property type="entry name" value="Concanavalin A-like lectins/glucanases"/>
    <property type="match status" value="1"/>
</dbReference>
<dbReference type="Pfam" id="PF13385">
    <property type="entry name" value="Laminin_G_3"/>
    <property type="match status" value="1"/>
</dbReference>
<dbReference type="EMBL" id="MU826359">
    <property type="protein sequence ID" value="KAJ7379246.1"/>
    <property type="molecule type" value="Genomic_DNA"/>
</dbReference>
<comment type="caution">
    <text evidence="1">The sequence shown here is derived from an EMBL/GenBank/DDBJ whole genome shotgun (WGS) entry which is preliminary data.</text>
</comment>
<keyword evidence="2" id="KW-1185">Reference proteome</keyword>
<dbReference type="OrthoDB" id="2121828at2759"/>
<dbReference type="InterPro" id="IPR013320">
    <property type="entry name" value="ConA-like_dom_sf"/>
</dbReference>
<proteinExistence type="predicted"/>
<reference evidence="1" key="1">
    <citation type="submission" date="2023-01" db="EMBL/GenBank/DDBJ databases">
        <title>Genome assembly of the deep-sea coral Lophelia pertusa.</title>
        <authorList>
            <person name="Herrera S."/>
            <person name="Cordes E."/>
        </authorList>
    </citation>
    <scope>NUCLEOTIDE SEQUENCE</scope>
    <source>
        <strain evidence="1">USNM1676648</strain>
        <tissue evidence="1">Polyp</tissue>
    </source>
</reference>
<organism evidence="1 2">
    <name type="scientific">Desmophyllum pertusum</name>
    <dbReference type="NCBI Taxonomy" id="174260"/>
    <lineage>
        <taxon>Eukaryota</taxon>
        <taxon>Metazoa</taxon>
        <taxon>Cnidaria</taxon>
        <taxon>Anthozoa</taxon>
        <taxon>Hexacorallia</taxon>
        <taxon>Scleractinia</taxon>
        <taxon>Caryophylliina</taxon>
        <taxon>Caryophylliidae</taxon>
        <taxon>Desmophyllum</taxon>
    </lineage>
</organism>
<dbReference type="AlphaFoldDB" id="A0A9W9ZCM3"/>
<evidence type="ECO:0000313" key="2">
    <source>
        <dbReference type="Proteomes" id="UP001163046"/>
    </source>
</evidence>
<protein>
    <recommendedName>
        <fullName evidence="3">LamG-like jellyroll fold domain-containing protein</fullName>
    </recommendedName>
</protein>
<accession>A0A9W9ZCM3</accession>
<name>A0A9W9ZCM3_9CNID</name>
<gene>
    <name evidence="1" type="ORF">OS493_017755</name>
</gene>
<dbReference type="Gene3D" id="2.60.120.200">
    <property type="match status" value="1"/>
</dbReference>
<evidence type="ECO:0000313" key="1">
    <source>
        <dbReference type="EMBL" id="KAJ7379246.1"/>
    </source>
</evidence>